<gene>
    <name evidence="3" type="ORF">KY5_3310</name>
</gene>
<keyword evidence="2" id="KW-0472">Membrane</keyword>
<feature type="transmembrane region" description="Helical" evidence="2">
    <location>
        <begin position="243"/>
        <end position="266"/>
    </location>
</feature>
<dbReference type="EMBL" id="CP022685">
    <property type="protein sequence ID" value="ATL28328.1"/>
    <property type="molecule type" value="Genomic_DNA"/>
</dbReference>
<proteinExistence type="predicted"/>
<organism evidence="3 4">
    <name type="scientific">Streptomyces formicae</name>
    <dbReference type="NCBI Taxonomy" id="1616117"/>
    <lineage>
        <taxon>Bacteria</taxon>
        <taxon>Bacillati</taxon>
        <taxon>Actinomycetota</taxon>
        <taxon>Actinomycetes</taxon>
        <taxon>Kitasatosporales</taxon>
        <taxon>Streptomycetaceae</taxon>
        <taxon>Streptomyces</taxon>
    </lineage>
</organism>
<feature type="region of interest" description="Disordered" evidence="1">
    <location>
        <begin position="1"/>
        <end position="41"/>
    </location>
</feature>
<dbReference type="RefSeq" id="WP_098243003.1">
    <property type="nucleotide sequence ID" value="NZ_CP022685.1"/>
</dbReference>
<sequence length="493" mass="52378">MSGAHSVTAADPEADAGLIPARPGTGAETGGGPGPGPGPGGRVLWDRAPQLLALGLFVAYALLSYTRYRRMENLSWDLGIFEQAVRAYAHLQAPVAELKGPGANILGDHFSPVTALLAPFYRVFPSPVTLLIAQALLFALSAVPVTRVATRLLGRGSGLAIGIAYGFSWGVQRAVDFDFHEICFAVPLIAFSLEALLLRRWRAALLWALPLVLVKEDLGVTVAAIAAVVAIRCRRESPKDLPWALGTVAFGLVATLVTLTLIIPAFNSGGAYDYWDKVGEAGATAGAFDGTGTKLRTLAWLLIPTTGLLALRSPLLLIALPTIGWRFVSAEEHYWGTDWHYSAVLMPVVVLALVDAVERARGSGRPWLRAAADKLPACAAAAALALTPSLPLARLTEAATYEKSGEVFAVERLLGRIPDGASVEANIGPISRLTDRTRVYWVGAARPVVPDYVALDIRSGWTKDPVGYANSLHRGAGYTVEGTAHGYVLLRKA</sequence>
<evidence type="ECO:0000256" key="1">
    <source>
        <dbReference type="SAM" id="MobiDB-lite"/>
    </source>
</evidence>
<keyword evidence="2" id="KW-0812">Transmembrane</keyword>
<evidence type="ECO:0000256" key="2">
    <source>
        <dbReference type="SAM" id="Phobius"/>
    </source>
</evidence>
<dbReference type="KEGG" id="sfk:KY5_3310"/>
<dbReference type="Proteomes" id="UP000221011">
    <property type="component" value="Chromosome"/>
</dbReference>
<name>A0A291Q9T9_9ACTN</name>
<feature type="transmembrane region" description="Helical" evidence="2">
    <location>
        <begin position="205"/>
        <end position="231"/>
    </location>
</feature>
<feature type="transmembrane region" description="Helical" evidence="2">
    <location>
        <begin position="51"/>
        <end position="68"/>
    </location>
</feature>
<keyword evidence="2" id="KW-1133">Transmembrane helix</keyword>
<evidence type="ECO:0000313" key="4">
    <source>
        <dbReference type="Proteomes" id="UP000221011"/>
    </source>
</evidence>
<keyword evidence="4" id="KW-1185">Reference proteome</keyword>
<accession>A0A291Q9T9</accession>
<protein>
    <submittedName>
        <fullName evidence="3">Uncharacterized protein</fullName>
    </submittedName>
</protein>
<feature type="transmembrane region" description="Helical" evidence="2">
    <location>
        <begin position="152"/>
        <end position="171"/>
    </location>
</feature>
<reference evidence="3 4" key="1">
    <citation type="submission" date="2017-08" db="EMBL/GenBank/DDBJ databases">
        <title>Complete Genome Sequence of Streptomyces formicae KY5, the formicamycin producer.</title>
        <authorList>
            <person name="Holmes N.A."/>
            <person name="Devine R."/>
            <person name="Qin Z."/>
            <person name="Seipke R.F."/>
            <person name="Wilkinson B."/>
            <person name="Hutchings M.I."/>
        </authorList>
    </citation>
    <scope>NUCLEOTIDE SEQUENCE [LARGE SCALE GENOMIC DNA]</scope>
    <source>
        <strain evidence="3 4">KY5</strain>
    </source>
</reference>
<dbReference type="AlphaFoldDB" id="A0A291Q9T9"/>
<feature type="transmembrane region" description="Helical" evidence="2">
    <location>
        <begin position="298"/>
        <end position="319"/>
    </location>
</feature>
<feature type="transmembrane region" description="Helical" evidence="2">
    <location>
        <begin position="120"/>
        <end position="140"/>
    </location>
</feature>
<dbReference type="Pfam" id="PF09852">
    <property type="entry name" value="DUF2079"/>
    <property type="match status" value="1"/>
</dbReference>
<dbReference type="InterPro" id="IPR018650">
    <property type="entry name" value="STSV1_Orf64"/>
</dbReference>
<evidence type="ECO:0000313" key="3">
    <source>
        <dbReference type="EMBL" id="ATL28328.1"/>
    </source>
</evidence>